<reference evidence="1 2" key="1">
    <citation type="submission" date="2016-08" db="EMBL/GenBank/DDBJ databases">
        <title>A new outlook on sporulation: Clostridium algidixylanolyticum.</title>
        <authorList>
            <person name="Poppleton D.I."/>
            <person name="Gribaldo S."/>
        </authorList>
    </citation>
    <scope>NUCLEOTIDE SEQUENCE [LARGE SCALE GENOMIC DNA]</scope>
    <source>
        <strain evidence="1 2">SPL73</strain>
    </source>
</reference>
<accession>A0A419T0W0</accession>
<protein>
    <recommendedName>
        <fullName evidence="3">Enoyl-CoA hydratase</fullName>
    </recommendedName>
</protein>
<dbReference type="RefSeq" id="WP_120197314.1">
    <property type="nucleotide sequence ID" value="NZ_MCIA01000023.1"/>
</dbReference>
<dbReference type="Gene3D" id="3.90.226.10">
    <property type="entry name" value="2-enoyl-CoA Hydratase, Chain A, domain 1"/>
    <property type="match status" value="1"/>
</dbReference>
<dbReference type="EMBL" id="MCIA01000023">
    <property type="protein sequence ID" value="RKD31097.1"/>
    <property type="molecule type" value="Genomic_DNA"/>
</dbReference>
<dbReference type="Proteomes" id="UP000284277">
    <property type="component" value="Unassembled WGS sequence"/>
</dbReference>
<dbReference type="InterPro" id="IPR001753">
    <property type="entry name" value="Enoyl-CoA_hydra/iso"/>
</dbReference>
<dbReference type="Pfam" id="PF00378">
    <property type="entry name" value="ECH_1"/>
    <property type="match status" value="1"/>
</dbReference>
<evidence type="ECO:0008006" key="3">
    <source>
        <dbReference type="Google" id="ProtNLM"/>
    </source>
</evidence>
<comment type="caution">
    <text evidence="1">The sequence shown here is derived from an EMBL/GenBank/DDBJ whole genome shotgun (WGS) entry which is preliminary data.</text>
</comment>
<evidence type="ECO:0000313" key="1">
    <source>
        <dbReference type="EMBL" id="RKD31097.1"/>
    </source>
</evidence>
<dbReference type="PANTHER" id="PTHR11941:SF54">
    <property type="entry name" value="ENOYL-COA HYDRATASE, MITOCHONDRIAL"/>
    <property type="match status" value="1"/>
</dbReference>
<dbReference type="AlphaFoldDB" id="A0A419T0W0"/>
<proteinExistence type="predicted"/>
<dbReference type="GO" id="GO:0003824">
    <property type="term" value="F:catalytic activity"/>
    <property type="evidence" value="ECO:0007669"/>
    <property type="project" value="UniProtKB-ARBA"/>
</dbReference>
<dbReference type="SUPFAM" id="SSF52096">
    <property type="entry name" value="ClpP/crotonase"/>
    <property type="match status" value="1"/>
</dbReference>
<dbReference type="GO" id="GO:0006635">
    <property type="term" value="P:fatty acid beta-oxidation"/>
    <property type="evidence" value="ECO:0007669"/>
    <property type="project" value="TreeGrafter"/>
</dbReference>
<evidence type="ECO:0000313" key="2">
    <source>
        <dbReference type="Proteomes" id="UP000284277"/>
    </source>
</evidence>
<dbReference type="CDD" id="cd06558">
    <property type="entry name" value="crotonase-like"/>
    <property type="match status" value="1"/>
</dbReference>
<dbReference type="OrthoDB" id="9775794at2"/>
<keyword evidence="2" id="KW-1185">Reference proteome</keyword>
<dbReference type="InterPro" id="IPR029045">
    <property type="entry name" value="ClpP/crotonase-like_dom_sf"/>
</dbReference>
<organism evidence="1 2">
    <name type="scientific">Lacrimispora algidixylanolytica</name>
    <dbReference type="NCBI Taxonomy" id="94868"/>
    <lineage>
        <taxon>Bacteria</taxon>
        <taxon>Bacillati</taxon>
        <taxon>Bacillota</taxon>
        <taxon>Clostridia</taxon>
        <taxon>Lachnospirales</taxon>
        <taxon>Lachnospiraceae</taxon>
        <taxon>Lacrimispora</taxon>
    </lineage>
</organism>
<sequence>MIINTESAPMVQYDTVGENIGVLRLHNGRDNLVDHAIFLDLFQLKQWLNNYKFKGLILTGEGRNFSKGANVNRIREYKGCPEILEKELNEGKKILSYIEALPLITVAAIEGACFGAGLEIALSCNYRLAAENALFSFPEVTLGLLPGFGGTIRLPALIGQRAAKRLISSGNMITSEDAMRIGLTDEITGKKEAFQKAVELIEGMVNHCSGKQMEYLSGMLDQPWTDCLPMYEKESKNFTELIKTMDMG</sequence>
<name>A0A419T0W0_9FIRM</name>
<gene>
    <name evidence="1" type="ORF">BET01_04380</name>
</gene>
<dbReference type="PANTHER" id="PTHR11941">
    <property type="entry name" value="ENOYL-COA HYDRATASE-RELATED"/>
    <property type="match status" value="1"/>
</dbReference>